<reference evidence="1 2" key="1">
    <citation type="journal article" date="2014" name="Nature">
        <title>An environmental bacterial taxon with a large and distinct metabolic repertoire.</title>
        <authorList>
            <person name="Wilson M.C."/>
            <person name="Mori T."/>
            <person name="Ruckert C."/>
            <person name="Uria A.R."/>
            <person name="Helf M.J."/>
            <person name="Takada K."/>
            <person name="Gernert C."/>
            <person name="Steffens U.A."/>
            <person name="Heycke N."/>
            <person name="Schmitt S."/>
            <person name="Rinke C."/>
            <person name="Helfrich E.J."/>
            <person name="Brachmann A.O."/>
            <person name="Gurgui C."/>
            <person name="Wakimoto T."/>
            <person name="Kracht M."/>
            <person name="Crusemann M."/>
            <person name="Hentschel U."/>
            <person name="Abe I."/>
            <person name="Matsunaga S."/>
            <person name="Kalinowski J."/>
            <person name="Takeyama H."/>
            <person name="Piel J."/>
        </authorList>
    </citation>
    <scope>NUCLEOTIDE SEQUENCE [LARGE SCALE GENOMIC DNA]</scope>
    <source>
        <strain evidence="2">TSY1</strain>
    </source>
</reference>
<accession>W4LXV4</accession>
<protein>
    <submittedName>
        <fullName evidence="1">Uncharacterized protein</fullName>
    </submittedName>
</protein>
<comment type="caution">
    <text evidence="1">The sequence shown here is derived from an EMBL/GenBank/DDBJ whole genome shotgun (WGS) entry which is preliminary data.</text>
</comment>
<dbReference type="AlphaFoldDB" id="W4LXV4"/>
<proteinExistence type="predicted"/>
<evidence type="ECO:0000313" key="1">
    <source>
        <dbReference type="EMBL" id="ETX02581.1"/>
    </source>
</evidence>
<dbReference type="HOGENOM" id="CLU_526478_0_0_7"/>
<name>W4LXV4_ENTF1</name>
<dbReference type="Proteomes" id="UP000019141">
    <property type="component" value="Unassembled WGS sequence"/>
</dbReference>
<organism evidence="1 2">
    <name type="scientific">Entotheonella factor</name>
    <dbReference type="NCBI Taxonomy" id="1429438"/>
    <lineage>
        <taxon>Bacteria</taxon>
        <taxon>Pseudomonadati</taxon>
        <taxon>Nitrospinota/Tectimicrobiota group</taxon>
        <taxon>Candidatus Tectimicrobiota</taxon>
        <taxon>Candidatus Entotheonellia</taxon>
        <taxon>Candidatus Entotheonellales</taxon>
        <taxon>Candidatus Entotheonellaceae</taxon>
        <taxon>Candidatus Entotheonella</taxon>
    </lineage>
</organism>
<keyword evidence="2" id="KW-1185">Reference proteome</keyword>
<dbReference type="EMBL" id="AZHW01000127">
    <property type="protein sequence ID" value="ETX02581.1"/>
    <property type="molecule type" value="Genomic_DNA"/>
</dbReference>
<gene>
    <name evidence="1" type="ORF">ETSY1_03070</name>
</gene>
<sequence>MLATREDIKQDKNFEPLTEAILERDQPRTADLFFNMVARQGYSIGDALSVMAEAEAPFVQVPSHVNFRDGNIALVNNDHTILGLRSSASLLDFVPQEYRLLPLLQSVWYIPAGLDIWNQLLAKYPGRYAMMKGFDVPPPDYGPVVWQDDYEPIVEPGTLEQRLQAYTIATMSGDVKRAYGLFLGLASEECARPALRDQLRFLGAIDVQDTIAGRKARNTGHKSIRARAVTDLADFIGWDRSHGVFYTGMPDMAVGPLYYSVYDAACVLLNEVFPADGGRNLRQTNELPLTQDESEEMVRLLMTADGDTIWELLTTHLRNGKSIKSLGDTIQIGASELVLRTTEPRQFTNAQHPFDYCNTVNDWFRTSDNPNQARVLYVMANFVNDSARTCKLFNPVIDQEIAGFDFSSRSPQEILTELDEAILALDIQRTTALADAYLKSGADRRDYMATVAVTACKFQDDPHNQKITHSTFEEYLNNSTHMRDQLLLATARQLAGWVKMPGERDCYARFMKEWIHN</sequence>
<evidence type="ECO:0000313" key="2">
    <source>
        <dbReference type="Proteomes" id="UP000019141"/>
    </source>
</evidence>